<evidence type="ECO:0000313" key="3">
    <source>
        <dbReference type="Proteomes" id="UP000297535"/>
    </source>
</evidence>
<protein>
    <submittedName>
        <fullName evidence="2">Uncharacterized protein</fullName>
    </submittedName>
</protein>
<proteinExistence type="predicted"/>
<dbReference type="RefSeq" id="WP_135417084.1">
    <property type="nucleotide sequence ID" value="NZ_SRLB01000015.1"/>
</dbReference>
<feature type="region of interest" description="Disordered" evidence="1">
    <location>
        <begin position="44"/>
        <end position="85"/>
    </location>
</feature>
<feature type="compositionally biased region" description="Low complexity" evidence="1">
    <location>
        <begin position="60"/>
        <end position="71"/>
    </location>
</feature>
<feature type="compositionally biased region" description="Basic and acidic residues" evidence="1">
    <location>
        <begin position="75"/>
        <end position="85"/>
    </location>
</feature>
<feature type="compositionally biased region" description="Basic and acidic residues" evidence="1">
    <location>
        <begin position="44"/>
        <end position="53"/>
    </location>
</feature>
<dbReference type="AlphaFoldDB" id="A0A4Z0NMS7"/>
<dbReference type="OrthoDB" id="8005528at2"/>
<evidence type="ECO:0000313" key="2">
    <source>
        <dbReference type="EMBL" id="TGD97141.1"/>
    </source>
</evidence>
<comment type="caution">
    <text evidence="2">The sequence shown here is derived from an EMBL/GenBank/DDBJ whole genome shotgun (WGS) entry which is preliminary data.</text>
</comment>
<dbReference type="Proteomes" id="UP000297535">
    <property type="component" value="Unassembled WGS sequence"/>
</dbReference>
<organism evidence="2 3">
    <name type="scientific">Methylobacterium nonmethylotrophicum</name>
    <dbReference type="NCBI Taxonomy" id="1141884"/>
    <lineage>
        <taxon>Bacteria</taxon>
        <taxon>Pseudomonadati</taxon>
        <taxon>Pseudomonadota</taxon>
        <taxon>Alphaproteobacteria</taxon>
        <taxon>Hyphomicrobiales</taxon>
        <taxon>Methylobacteriaceae</taxon>
        <taxon>Methylobacterium</taxon>
    </lineage>
</organism>
<accession>A0A4Z0NMS7</accession>
<keyword evidence="3" id="KW-1185">Reference proteome</keyword>
<dbReference type="EMBL" id="SRLB01000015">
    <property type="protein sequence ID" value="TGD97141.1"/>
    <property type="molecule type" value="Genomic_DNA"/>
</dbReference>
<gene>
    <name evidence="2" type="ORF">EU555_20465</name>
</gene>
<sequence>MRRLILPATGDTNRLAAVLAPGLHAAFDGCLSEALPAALAELAGRLDRPRASSDEAAGGPSRSMRPSSVPRAARRPRDPDSFKRS</sequence>
<name>A0A4Z0NMS7_9HYPH</name>
<evidence type="ECO:0000256" key="1">
    <source>
        <dbReference type="SAM" id="MobiDB-lite"/>
    </source>
</evidence>
<reference evidence="2 3" key="1">
    <citation type="submission" date="2019-04" db="EMBL/GenBank/DDBJ databases">
        <authorList>
            <person name="Feng G."/>
            <person name="Zhu H."/>
        </authorList>
    </citation>
    <scope>NUCLEOTIDE SEQUENCE [LARGE SCALE GENOMIC DNA]</scope>
    <source>
        <strain evidence="2 3">6HR-1</strain>
    </source>
</reference>